<evidence type="ECO:0000313" key="3">
    <source>
        <dbReference type="Proteomes" id="UP001350748"/>
    </source>
</evidence>
<keyword evidence="1" id="KW-0732">Signal</keyword>
<accession>A0ABU7XHY0</accession>
<keyword evidence="3" id="KW-1185">Reference proteome</keyword>
<name>A0ABU7XHY0_9HYPH</name>
<feature type="chain" id="PRO_5045687573" evidence="1">
    <location>
        <begin position="26"/>
        <end position="125"/>
    </location>
</feature>
<proteinExistence type="predicted"/>
<dbReference type="EMBL" id="JAZHYN010000024">
    <property type="protein sequence ID" value="MEF3366759.1"/>
    <property type="molecule type" value="Genomic_DNA"/>
</dbReference>
<reference evidence="2 3" key="1">
    <citation type="submission" date="2024-02" db="EMBL/GenBank/DDBJ databases">
        <authorList>
            <person name="Grouzdev D."/>
        </authorList>
    </citation>
    <scope>NUCLEOTIDE SEQUENCE [LARGE SCALE GENOMIC DNA]</scope>
    <source>
        <strain evidence="2 3">9N</strain>
    </source>
</reference>
<evidence type="ECO:0000256" key="1">
    <source>
        <dbReference type="SAM" id="SignalP"/>
    </source>
</evidence>
<evidence type="ECO:0000313" key="2">
    <source>
        <dbReference type="EMBL" id="MEF3366759.1"/>
    </source>
</evidence>
<dbReference type="Proteomes" id="UP001350748">
    <property type="component" value="Unassembled WGS sequence"/>
</dbReference>
<sequence>MRPAIRLFVLAAFAASFCAPSLAEAANAPLCFAIAENYNKCLRQHQRGWHGGPPGFDGPRYDHDYDDDGGGHYDGYNGGYGGGYGGPGGPGGYGGYGGGYGRRNGQAQAQCAIWLAQMQASGCFN</sequence>
<comment type="caution">
    <text evidence="2">The sequence shown here is derived from an EMBL/GenBank/DDBJ whole genome shotgun (WGS) entry which is preliminary data.</text>
</comment>
<gene>
    <name evidence="2" type="ORF">V3H18_09465</name>
</gene>
<dbReference type="RefSeq" id="WP_332081780.1">
    <property type="nucleotide sequence ID" value="NZ_JAZHYN010000024.1"/>
</dbReference>
<organism evidence="2 3">
    <name type="scientific">Methylocystis borbori</name>
    <dbReference type="NCBI Taxonomy" id="3118750"/>
    <lineage>
        <taxon>Bacteria</taxon>
        <taxon>Pseudomonadati</taxon>
        <taxon>Pseudomonadota</taxon>
        <taxon>Alphaproteobacteria</taxon>
        <taxon>Hyphomicrobiales</taxon>
        <taxon>Methylocystaceae</taxon>
        <taxon>Methylocystis</taxon>
    </lineage>
</organism>
<protein>
    <submittedName>
        <fullName evidence="2">Uncharacterized protein</fullName>
    </submittedName>
</protein>
<feature type="signal peptide" evidence="1">
    <location>
        <begin position="1"/>
        <end position="25"/>
    </location>
</feature>